<feature type="compositionally biased region" description="Polar residues" evidence="10">
    <location>
        <begin position="33"/>
        <end position="43"/>
    </location>
</feature>
<dbReference type="PANTHER" id="PTHR21581">
    <property type="entry name" value="D-ALANYL-D-ALANINE CARBOXYPEPTIDASE"/>
    <property type="match status" value="1"/>
</dbReference>
<evidence type="ECO:0000256" key="5">
    <source>
        <dbReference type="ARBA" id="ARBA00022984"/>
    </source>
</evidence>
<dbReference type="InterPro" id="IPR018044">
    <property type="entry name" value="Peptidase_S11"/>
</dbReference>
<feature type="active site" evidence="7">
    <location>
        <position position="143"/>
    </location>
</feature>
<evidence type="ECO:0000256" key="8">
    <source>
        <dbReference type="PIRSR" id="PIRSR618044-2"/>
    </source>
</evidence>
<feature type="active site" description="Acyl-ester intermediate" evidence="7">
    <location>
        <position position="88"/>
    </location>
</feature>
<keyword evidence="6" id="KW-0961">Cell wall biogenesis/degradation</keyword>
<evidence type="ECO:0000256" key="1">
    <source>
        <dbReference type="ARBA" id="ARBA00007164"/>
    </source>
</evidence>
<dbReference type="GO" id="GO:0008360">
    <property type="term" value="P:regulation of cell shape"/>
    <property type="evidence" value="ECO:0007669"/>
    <property type="project" value="UniProtKB-KW"/>
</dbReference>
<dbReference type="PRINTS" id="PR00725">
    <property type="entry name" value="DADACBPTASE1"/>
</dbReference>
<evidence type="ECO:0000256" key="10">
    <source>
        <dbReference type="SAM" id="MobiDB-lite"/>
    </source>
</evidence>
<feature type="domain" description="Peptidase S11 D-alanyl-D-alanine carboxypeptidase A N-terminal" evidence="12">
    <location>
        <begin position="53"/>
        <end position="282"/>
    </location>
</feature>
<dbReference type="SUPFAM" id="SSF56601">
    <property type="entry name" value="beta-lactamase/transpeptidase-like"/>
    <property type="match status" value="1"/>
</dbReference>
<dbReference type="EMBL" id="PQAP01000062">
    <property type="protein sequence ID" value="PWB73156.1"/>
    <property type="molecule type" value="Genomic_DNA"/>
</dbReference>
<feature type="chain" id="PRO_5033056327" description="Peptidase S11 D-alanyl-D-alanine carboxypeptidase A N-terminal domain-containing protein" evidence="11">
    <location>
        <begin position="30"/>
        <end position="303"/>
    </location>
</feature>
<evidence type="ECO:0000256" key="7">
    <source>
        <dbReference type="PIRSR" id="PIRSR618044-1"/>
    </source>
</evidence>
<keyword evidence="4" id="KW-0133">Cell shape</keyword>
<dbReference type="PANTHER" id="PTHR21581:SF26">
    <property type="entry name" value="D-ALANYL-D-ALANINE ENDOPEPTIDASE"/>
    <property type="match status" value="1"/>
</dbReference>
<dbReference type="Pfam" id="PF00768">
    <property type="entry name" value="Peptidase_S11"/>
    <property type="match status" value="1"/>
</dbReference>
<dbReference type="GO" id="GO:0009002">
    <property type="term" value="F:serine-type D-Ala-D-Ala carboxypeptidase activity"/>
    <property type="evidence" value="ECO:0007669"/>
    <property type="project" value="InterPro"/>
</dbReference>
<name>A0A855X713_9BACT</name>
<dbReference type="InterPro" id="IPR012338">
    <property type="entry name" value="Beta-lactam/transpept-like"/>
</dbReference>
<proteinExistence type="inferred from homology"/>
<evidence type="ECO:0000313" key="13">
    <source>
        <dbReference type="EMBL" id="PWB73156.1"/>
    </source>
</evidence>
<keyword evidence="2 11" id="KW-0732">Signal</keyword>
<comment type="caution">
    <text evidence="13">The sequence shown here is derived from an EMBL/GenBank/DDBJ whole genome shotgun (WGS) entry which is preliminary data.</text>
</comment>
<dbReference type="InterPro" id="IPR001967">
    <property type="entry name" value="Peptidase_S11_N"/>
</dbReference>
<sequence>MKLRTIGVCAMVGVAVLFLAHLAPLEAGAAKGSQPSAHASLTKSRPLDYQGVRPKPPRVNLHSAIVVNYDNGKVLYAKNADLVHPIASISKLVAAMVILDKGIDLNARTTISKEDAYQSSASHLRPGWEMTLSDLMYTALMISDNRATRALARAVSGNYEDFVKEMNLKAEQLGLQNTVFYDPTGLDSRNVSTAHELAIILNQAYKYDLIAHITSLKEYSVTFKQKKRLRTLRMSNTNRMLASPYRVLAGKTGYIEASSYCLVTLLQNAAGERVTLVVLGASGGRARFREARKLADWAFKQIG</sequence>
<keyword evidence="5" id="KW-0573">Peptidoglycan synthesis</keyword>
<feature type="binding site" evidence="8">
    <location>
        <position position="251"/>
    </location>
    <ligand>
        <name>substrate</name>
    </ligand>
</feature>
<organism evidence="13 14">
    <name type="scientific">candidate division GN15 bacterium</name>
    <dbReference type="NCBI Taxonomy" id="2072418"/>
    <lineage>
        <taxon>Bacteria</taxon>
        <taxon>candidate division GN15</taxon>
    </lineage>
</organism>
<dbReference type="GO" id="GO:0071555">
    <property type="term" value="P:cell wall organization"/>
    <property type="evidence" value="ECO:0007669"/>
    <property type="project" value="UniProtKB-KW"/>
</dbReference>
<evidence type="ECO:0000256" key="2">
    <source>
        <dbReference type="ARBA" id="ARBA00022729"/>
    </source>
</evidence>
<accession>A0A855X713</accession>
<feature type="active site" description="Proton acceptor" evidence="7">
    <location>
        <position position="91"/>
    </location>
</feature>
<feature type="region of interest" description="Disordered" evidence="10">
    <location>
        <begin position="31"/>
        <end position="55"/>
    </location>
</feature>
<evidence type="ECO:0000256" key="3">
    <source>
        <dbReference type="ARBA" id="ARBA00022801"/>
    </source>
</evidence>
<dbReference type="AlphaFoldDB" id="A0A855X713"/>
<evidence type="ECO:0000256" key="6">
    <source>
        <dbReference type="ARBA" id="ARBA00023316"/>
    </source>
</evidence>
<evidence type="ECO:0000256" key="4">
    <source>
        <dbReference type="ARBA" id="ARBA00022960"/>
    </source>
</evidence>
<evidence type="ECO:0000313" key="14">
    <source>
        <dbReference type="Proteomes" id="UP000250918"/>
    </source>
</evidence>
<evidence type="ECO:0000256" key="9">
    <source>
        <dbReference type="RuleBase" id="RU004016"/>
    </source>
</evidence>
<dbReference type="Proteomes" id="UP000250918">
    <property type="component" value="Unassembled WGS sequence"/>
</dbReference>
<gene>
    <name evidence="13" type="ORF">C3F09_05490</name>
</gene>
<reference evidence="13 14" key="1">
    <citation type="journal article" date="2018" name="ISME J.">
        <title>A methanotrophic archaeon couples anaerobic oxidation of methane to Fe(III) reduction.</title>
        <authorList>
            <person name="Cai C."/>
            <person name="Leu A.O."/>
            <person name="Xie G.J."/>
            <person name="Guo J."/>
            <person name="Feng Y."/>
            <person name="Zhao J.X."/>
            <person name="Tyson G.W."/>
            <person name="Yuan Z."/>
            <person name="Hu S."/>
        </authorList>
    </citation>
    <scope>NUCLEOTIDE SEQUENCE [LARGE SCALE GENOMIC DNA]</scope>
    <source>
        <strain evidence="13">FeB_12</strain>
    </source>
</reference>
<dbReference type="GO" id="GO:0009252">
    <property type="term" value="P:peptidoglycan biosynthetic process"/>
    <property type="evidence" value="ECO:0007669"/>
    <property type="project" value="UniProtKB-KW"/>
</dbReference>
<comment type="similarity">
    <text evidence="1 9">Belongs to the peptidase S11 family.</text>
</comment>
<evidence type="ECO:0000256" key="11">
    <source>
        <dbReference type="SAM" id="SignalP"/>
    </source>
</evidence>
<protein>
    <recommendedName>
        <fullName evidence="12">Peptidase S11 D-alanyl-D-alanine carboxypeptidase A N-terminal domain-containing protein</fullName>
    </recommendedName>
</protein>
<dbReference type="Gene3D" id="3.40.710.10">
    <property type="entry name" value="DD-peptidase/beta-lactamase superfamily"/>
    <property type="match status" value="1"/>
</dbReference>
<dbReference type="GO" id="GO:0006508">
    <property type="term" value="P:proteolysis"/>
    <property type="evidence" value="ECO:0007669"/>
    <property type="project" value="InterPro"/>
</dbReference>
<keyword evidence="3" id="KW-0378">Hydrolase</keyword>
<evidence type="ECO:0000259" key="12">
    <source>
        <dbReference type="Pfam" id="PF00768"/>
    </source>
</evidence>
<feature type="signal peptide" evidence="11">
    <location>
        <begin position="1"/>
        <end position="29"/>
    </location>
</feature>